<dbReference type="STRING" id="1214573.A0A0G2FZK1"/>
<dbReference type="GO" id="GO:0006488">
    <property type="term" value="P:dolichol-linked oligosaccharide biosynthetic process"/>
    <property type="evidence" value="ECO:0007669"/>
    <property type="project" value="TreeGrafter"/>
</dbReference>
<dbReference type="AlphaFoldDB" id="A0A0G2FZK1"/>
<comment type="function">
    <text evidence="4 7">Involved in protein N-glycosylation. Essential for the second step of the dolichol-linked oligosaccharide pathway.</text>
</comment>
<evidence type="ECO:0000256" key="7">
    <source>
        <dbReference type="RuleBase" id="RU362128"/>
    </source>
</evidence>
<comment type="catalytic activity">
    <reaction evidence="6">
        <text>an N-acetyl-alpha-D-glucosaminyl-diphospho-di-trans,poly-cis-dolichol + UDP-N-acetyl-alpha-D-glucosamine = an N,N'-diacetylchitobiosyl-diphospho-di-trans,poly-cis-dolichol + UDP + H(+)</text>
        <dbReference type="Rhea" id="RHEA:23380"/>
        <dbReference type="Rhea" id="RHEA-COMP:19507"/>
        <dbReference type="Rhea" id="RHEA-COMP:19510"/>
        <dbReference type="ChEBI" id="CHEBI:15378"/>
        <dbReference type="ChEBI" id="CHEBI:57269"/>
        <dbReference type="ChEBI" id="CHEBI:57705"/>
        <dbReference type="ChEBI" id="CHEBI:58223"/>
        <dbReference type="ChEBI" id="CHEBI:58427"/>
        <dbReference type="EC" id="2.4.1.141"/>
    </reaction>
</comment>
<comment type="subcellular location">
    <subcellularLocation>
        <location evidence="7">Endoplasmic reticulum</location>
    </subcellularLocation>
</comment>
<dbReference type="PANTHER" id="PTHR47043">
    <property type="entry name" value="UDP-N-ACETYLGLUCOSAMINE TRANSFERASE SUBUNIT ALG13"/>
    <property type="match status" value="1"/>
</dbReference>
<dbReference type="GO" id="GO:0043541">
    <property type="term" value="C:UDP-N-acetylglucosamine transferase complex"/>
    <property type="evidence" value="ECO:0007669"/>
    <property type="project" value="TreeGrafter"/>
</dbReference>
<reference evidence="10 11" key="1">
    <citation type="submission" date="2015-05" db="EMBL/GenBank/DDBJ databases">
        <title>Distinctive expansion of gene families associated with plant cell wall degradation and secondary metabolism in the genomes of grapevine trunk pathogens.</title>
        <authorList>
            <person name="Lawrence D.P."/>
            <person name="Travadon R."/>
            <person name="Rolshausen P.E."/>
            <person name="Baumgartner K."/>
        </authorList>
    </citation>
    <scope>NUCLEOTIDE SEQUENCE [LARGE SCALE GENOMIC DNA]</scope>
    <source>
        <strain evidence="10">DA912</strain>
    </source>
</reference>
<evidence type="ECO:0000259" key="9">
    <source>
        <dbReference type="Pfam" id="PF04101"/>
    </source>
</evidence>
<dbReference type="InterPro" id="IPR007235">
    <property type="entry name" value="Glyco_trans_28_C"/>
</dbReference>
<keyword evidence="7" id="KW-0256">Endoplasmic reticulum</keyword>
<proteinExistence type="inferred from homology"/>
<comment type="similarity">
    <text evidence="7">Belongs to the glycosyltransferase 28 family.</text>
</comment>
<evidence type="ECO:0000256" key="1">
    <source>
        <dbReference type="ARBA" id="ARBA00011198"/>
    </source>
</evidence>
<dbReference type="Proteomes" id="UP000034680">
    <property type="component" value="Unassembled WGS sequence"/>
</dbReference>
<evidence type="ECO:0000313" key="10">
    <source>
        <dbReference type="EMBL" id="KKY39506.1"/>
    </source>
</evidence>
<sequence>MPKQAIDRRLKGAKKSRRLRKLKERAARKAVKVAAAAKNPALAPTDPQDNASPDDSSSESEVSYVESLDPNQRERFKRLIRLPLHSSDDETMGRRLLVTGGATVPFVALLEEATGEEFLQELRDHGFTHVYLQCGIAHDQIKERLKGDGRGDGLQIETFDFCRDLKSLMREHCRGEKGVQPAGVVMGHAGTGTISDAMEVDCALVIVANTTLMDDHQSVFAAEMATQYPTIIQARLGKLATSVPEVMDAIKENDLDELMPYEEPSLPQEPLLTFIDEVVSGATRPKSYYGIRPLHRCIVQ</sequence>
<evidence type="ECO:0000313" key="11">
    <source>
        <dbReference type="Proteomes" id="UP000034680"/>
    </source>
</evidence>
<keyword evidence="7" id="KW-0328">Glycosyltransferase</keyword>
<feature type="compositionally biased region" description="Basic residues" evidence="8">
    <location>
        <begin position="11"/>
        <end position="31"/>
    </location>
</feature>
<keyword evidence="7 10" id="KW-0808">Transferase</keyword>
<accession>A0A0G2FZK1</accession>
<evidence type="ECO:0000256" key="3">
    <source>
        <dbReference type="ARBA" id="ARBA00017468"/>
    </source>
</evidence>
<dbReference type="Gene3D" id="3.40.50.2000">
    <property type="entry name" value="Glycogen Phosphorylase B"/>
    <property type="match status" value="1"/>
</dbReference>
<dbReference type="EMBL" id="LCUC01000016">
    <property type="protein sequence ID" value="KKY39506.1"/>
    <property type="molecule type" value="Genomic_DNA"/>
</dbReference>
<keyword evidence="11" id="KW-1185">Reference proteome</keyword>
<gene>
    <name evidence="7" type="primary">ALG13</name>
    <name evidence="10" type="ORF">UCDDA912_g00395</name>
</gene>
<dbReference type="OrthoDB" id="20273at2759"/>
<comment type="caution">
    <text evidence="10">The sequence shown here is derived from an EMBL/GenBank/DDBJ whole genome shotgun (WGS) entry which is preliminary data.</text>
</comment>
<comment type="subunit">
    <text evidence="1 7">Heterodimer with ALG14 to form a functional enzyme.</text>
</comment>
<evidence type="ECO:0000256" key="6">
    <source>
        <dbReference type="ARBA" id="ARBA00048184"/>
    </source>
</evidence>
<dbReference type="InterPro" id="IPR052474">
    <property type="entry name" value="UDP-GlcNAc_transferase"/>
</dbReference>
<dbReference type="GO" id="GO:0004577">
    <property type="term" value="F:N-acetylglucosaminyldiphosphodolichol N-acetylglucosaminyltransferase activity"/>
    <property type="evidence" value="ECO:0007669"/>
    <property type="project" value="UniProtKB-EC"/>
</dbReference>
<evidence type="ECO:0000256" key="5">
    <source>
        <dbReference type="ARBA" id="ARBA00032061"/>
    </source>
</evidence>
<dbReference type="PANTHER" id="PTHR47043:SF1">
    <property type="entry name" value="UDP-N-ACETYLGLUCOSAMINE TRANSFERASE SUBUNIT ALG13"/>
    <property type="match status" value="1"/>
</dbReference>
<dbReference type="EC" id="2.4.1.141" evidence="2 7"/>
<feature type="region of interest" description="Disordered" evidence="8">
    <location>
        <begin position="1"/>
        <end position="69"/>
    </location>
</feature>
<evidence type="ECO:0000256" key="8">
    <source>
        <dbReference type="SAM" id="MobiDB-lite"/>
    </source>
</evidence>
<feature type="compositionally biased region" description="Low complexity" evidence="8">
    <location>
        <begin position="32"/>
        <end position="43"/>
    </location>
</feature>
<name>A0A0G2FZK1_9PEZI</name>
<evidence type="ECO:0000256" key="2">
    <source>
        <dbReference type="ARBA" id="ARBA00012614"/>
    </source>
</evidence>
<dbReference type="Pfam" id="PF04101">
    <property type="entry name" value="Glyco_tran_28_C"/>
    <property type="match status" value="1"/>
</dbReference>
<organism evidence="10 11">
    <name type="scientific">Diaporthe ampelina</name>
    <dbReference type="NCBI Taxonomy" id="1214573"/>
    <lineage>
        <taxon>Eukaryota</taxon>
        <taxon>Fungi</taxon>
        <taxon>Dikarya</taxon>
        <taxon>Ascomycota</taxon>
        <taxon>Pezizomycotina</taxon>
        <taxon>Sordariomycetes</taxon>
        <taxon>Sordariomycetidae</taxon>
        <taxon>Diaporthales</taxon>
        <taxon>Diaporthaceae</taxon>
        <taxon>Diaporthe</taxon>
    </lineage>
</organism>
<protein>
    <recommendedName>
        <fullName evidence="3 7">UDP-N-acetylglucosamine transferase subunit ALG13</fullName>
        <ecNumber evidence="2 7">2.4.1.141</ecNumber>
    </recommendedName>
    <alternativeName>
        <fullName evidence="5 7">Asparagine-linked glycosylation protein 13</fullName>
    </alternativeName>
</protein>
<evidence type="ECO:0000256" key="4">
    <source>
        <dbReference type="ARBA" id="ARBA00024804"/>
    </source>
</evidence>
<feature type="compositionally biased region" description="Basic and acidic residues" evidence="8">
    <location>
        <begin position="1"/>
        <end position="10"/>
    </location>
</feature>
<feature type="domain" description="Glycosyl transferase family 28 C-terminal" evidence="9">
    <location>
        <begin position="96"/>
        <end position="248"/>
    </location>
</feature>
<reference evidence="10 11" key="2">
    <citation type="submission" date="2015-05" db="EMBL/GenBank/DDBJ databases">
        <authorList>
            <person name="Morales-Cruz A."/>
            <person name="Amrine K.C."/>
            <person name="Cantu D."/>
        </authorList>
    </citation>
    <scope>NUCLEOTIDE SEQUENCE [LARGE SCALE GENOMIC DNA]</scope>
    <source>
        <strain evidence="10">DA912</strain>
    </source>
</reference>